<feature type="region of interest" description="Disordered" evidence="1">
    <location>
        <begin position="293"/>
        <end position="466"/>
    </location>
</feature>
<comment type="caution">
    <text evidence="2">The sequence shown here is derived from an EMBL/GenBank/DDBJ whole genome shotgun (WGS) entry which is preliminary data.</text>
</comment>
<feature type="compositionally biased region" description="Polar residues" evidence="1">
    <location>
        <begin position="392"/>
        <end position="409"/>
    </location>
</feature>
<feature type="region of interest" description="Disordered" evidence="1">
    <location>
        <begin position="254"/>
        <end position="273"/>
    </location>
</feature>
<feature type="region of interest" description="Disordered" evidence="1">
    <location>
        <begin position="673"/>
        <end position="749"/>
    </location>
</feature>
<dbReference type="AlphaFoldDB" id="A0A9W8DTG1"/>
<feature type="region of interest" description="Disordered" evidence="1">
    <location>
        <begin position="25"/>
        <end position="120"/>
    </location>
</feature>
<protein>
    <submittedName>
        <fullName evidence="2">Uncharacterized protein</fullName>
    </submittedName>
</protein>
<feature type="compositionally biased region" description="Polar residues" evidence="1">
    <location>
        <begin position="540"/>
        <end position="562"/>
    </location>
</feature>
<name>A0A9W8DTG1_9FUNG</name>
<feature type="compositionally biased region" description="Basic and acidic residues" evidence="1">
    <location>
        <begin position="363"/>
        <end position="375"/>
    </location>
</feature>
<evidence type="ECO:0000313" key="3">
    <source>
        <dbReference type="Proteomes" id="UP001150538"/>
    </source>
</evidence>
<evidence type="ECO:0000313" key="2">
    <source>
        <dbReference type="EMBL" id="KAJ1917968.1"/>
    </source>
</evidence>
<feature type="compositionally biased region" description="Basic and acidic residues" evidence="1">
    <location>
        <begin position="501"/>
        <end position="514"/>
    </location>
</feature>
<gene>
    <name evidence="2" type="ORF">H4219_002909</name>
</gene>
<feature type="compositionally biased region" description="Polar residues" evidence="1">
    <location>
        <begin position="444"/>
        <end position="454"/>
    </location>
</feature>
<feature type="region of interest" description="Disordered" evidence="1">
    <location>
        <begin position="478"/>
        <end position="624"/>
    </location>
</feature>
<reference evidence="2" key="1">
    <citation type="submission" date="2022-07" db="EMBL/GenBank/DDBJ databases">
        <title>Phylogenomic reconstructions and comparative analyses of Kickxellomycotina fungi.</title>
        <authorList>
            <person name="Reynolds N.K."/>
            <person name="Stajich J.E."/>
            <person name="Barry K."/>
            <person name="Grigoriev I.V."/>
            <person name="Crous P."/>
            <person name="Smith M.E."/>
        </authorList>
    </citation>
    <scope>NUCLEOTIDE SEQUENCE</scope>
    <source>
        <strain evidence="2">NBRC 100468</strain>
    </source>
</reference>
<feature type="region of interest" description="Disordered" evidence="1">
    <location>
        <begin position="138"/>
        <end position="237"/>
    </location>
</feature>
<feature type="compositionally biased region" description="Polar residues" evidence="1">
    <location>
        <begin position="154"/>
        <end position="164"/>
    </location>
</feature>
<proteinExistence type="predicted"/>
<dbReference type="Proteomes" id="UP001150538">
    <property type="component" value="Unassembled WGS sequence"/>
</dbReference>
<feature type="compositionally biased region" description="Basic residues" evidence="1">
    <location>
        <begin position="738"/>
        <end position="749"/>
    </location>
</feature>
<feature type="compositionally biased region" description="Polar residues" evidence="1">
    <location>
        <begin position="698"/>
        <end position="737"/>
    </location>
</feature>
<feature type="compositionally biased region" description="Acidic residues" evidence="1">
    <location>
        <begin position="165"/>
        <end position="174"/>
    </location>
</feature>
<organism evidence="2 3">
    <name type="scientific">Mycoemilia scoparia</name>
    <dbReference type="NCBI Taxonomy" id="417184"/>
    <lineage>
        <taxon>Eukaryota</taxon>
        <taxon>Fungi</taxon>
        <taxon>Fungi incertae sedis</taxon>
        <taxon>Zoopagomycota</taxon>
        <taxon>Kickxellomycotina</taxon>
        <taxon>Kickxellomycetes</taxon>
        <taxon>Kickxellales</taxon>
        <taxon>Kickxellaceae</taxon>
        <taxon>Mycoemilia</taxon>
    </lineage>
</organism>
<feature type="compositionally biased region" description="Polar residues" evidence="1">
    <location>
        <begin position="516"/>
        <end position="530"/>
    </location>
</feature>
<accession>A0A9W8DTG1</accession>
<feature type="compositionally biased region" description="Basic and acidic residues" evidence="1">
    <location>
        <begin position="85"/>
        <end position="107"/>
    </location>
</feature>
<feature type="compositionally biased region" description="Basic residues" evidence="1">
    <location>
        <begin position="478"/>
        <end position="492"/>
    </location>
</feature>
<keyword evidence="3" id="KW-1185">Reference proteome</keyword>
<dbReference type="EMBL" id="JANBPU010000057">
    <property type="protein sequence ID" value="KAJ1917968.1"/>
    <property type="molecule type" value="Genomic_DNA"/>
</dbReference>
<sequence>MSGGTVRKNRNSLFNVTGVDEFAFLASKESKESKTKAPSSAGKKSPEKPDGDPVLNSISSYGQEKFLMSNEDMSVEEEMVQFSERFLDEPLRPETQKSKTSSKDLSKKKSGANGRRVRIDVPDLVRFQWLNIFNQPQQATDEAHVESDEDIDDPQSSNVSNTNDGDTEGVEPSEENEKKDQASQGGRVGDEEAKPENAPATTDNRKSAFSEPDISENSKQSVNSAPPKQAKYEDNSSTEAVYGATLGRASDFLSSYHSNHLDPSAFYSTITGSSVRGRGKMKAFLGHLAEYHANKDNDEADATPATTNSDEKQHQSSEKAPATSPKLSPQQTHKQVPQSLANSETIVAIPTSPPKAKSTVRSPHRDTRATTKLSKENATTEFYKSGLDKHSGSTITPLLSKTTATSSPPEAQAATKDSTVAKLAPSPQKLSESPISKIPLASPQLPNRTTSASPKTHHRRHSEGISTITKIKKHVSNSANHTHHHFQHHRTTKGPPLDMTINEKGKADETEKSRQTRNSADSTTTGTKVSSARPPLPPNSIVSANGSKPSPVRRSQSTTAHIHSTMKLLPSRLTRKSKTNNEYPKDNADKVSPLLSSTSRGTHRKSTELGKSSGGPFSAFRHSRTDSAVYPSSFHKRKEKSGEPASRFTPKILNASVSEDDILLSLKGRKVSGLNWSPSVQQDDRRGTSEFDMDLTDAGSNNNNNGHTAHMRQSISAKPPSVANSDSSEPKTQANQQHSRHQLWRRKSRRTSILNTISHMFNKGNN</sequence>
<evidence type="ECO:0000256" key="1">
    <source>
        <dbReference type="SAM" id="MobiDB-lite"/>
    </source>
</evidence>
<feature type="compositionally biased region" description="Polar residues" evidence="1">
    <location>
        <begin position="325"/>
        <end position="345"/>
    </location>
</feature>
<feature type="compositionally biased region" description="Polar residues" evidence="1">
    <location>
        <begin position="215"/>
        <end position="226"/>
    </location>
</feature>